<dbReference type="PANTHER" id="PTHR31649">
    <property type="entry name" value="AGAP009604-PA"/>
    <property type="match status" value="1"/>
</dbReference>
<name>A0A0T6BAJ8_9SCAR</name>
<evidence type="ECO:0000313" key="2">
    <source>
        <dbReference type="Proteomes" id="UP000051574"/>
    </source>
</evidence>
<protein>
    <submittedName>
        <fullName evidence="1">Uncharacterized protein</fullName>
    </submittedName>
</protein>
<accession>A0A0T6BAJ8</accession>
<dbReference type="InterPro" id="IPR006616">
    <property type="entry name" value="DM9_repeat"/>
</dbReference>
<dbReference type="Pfam" id="PF11901">
    <property type="entry name" value="DM9"/>
    <property type="match status" value="1"/>
</dbReference>
<dbReference type="EMBL" id="LJIG01002586">
    <property type="protein sequence ID" value="KRT84354.1"/>
    <property type="molecule type" value="Genomic_DNA"/>
</dbReference>
<proteinExistence type="predicted"/>
<comment type="caution">
    <text evidence="1">The sequence shown here is derived from an EMBL/GenBank/DDBJ whole genome shotgun (WGS) entry which is preliminary data.</text>
</comment>
<dbReference type="OrthoDB" id="1925699at2759"/>
<keyword evidence="2" id="KW-1185">Reference proteome</keyword>
<dbReference type="Proteomes" id="UP000051574">
    <property type="component" value="Unassembled WGS sequence"/>
</dbReference>
<sequence>MLLLLVDAELSCEWFELQKMYRIFSLLFFMCIGRVLDVEGLPEGVYWRDYIPREIPDDAFEAAPGLYLGQALHQGNLLVTTIYPHIGTAVGELGGQKNFKHNIKILCTMWPDKLCWEFVNFSEPIESQMKNVVKGGYEEGLASELYIGKKLIHREWKIGKVIEMMHPNKGLYLWTEEASVSRQYQFHILKYNCTSNK</sequence>
<organism evidence="1 2">
    <name type="scientific">Oryctes borbonicus</name>
    <dbReference type="NCBI Taxonomy" id="1629725"/>
    <lineage>
        <taxon>Eukaryota</taxon>
        <taxon>Metazoa</taxon>
        <taxon>Ecdysozoa</taxon>
        <taxon>Arthropoda</taxon>
        <taxon>Hexapoda</taxon>
        <taxon>Insecta</taxon>
        <taxon>Pterygota</taxon>
        <taxon>Neoptera</taxon>
        <taxon>Endopterygota</taxon>
        <taxon>Coleoptera</taxon>
        <taxon>Polyphaga</taxon>
        <taxon>Scarabaeiformia</taxon>
        <taxon>Scarabaeidae</taxon>
        <taxon>Dynastinae</taxon>
        <taxon>Oryctes</taxon>
    </lineage>
</organism>
<dbReference type="PANTHER" id="PTHR31649:SF10">
    <property type="entry name" value="IP19903P-RELATED"/>
    <property type="match status" value="1"/>
</dbReference>
<reference evidence="1 2" key="1">
    <citation type="submission" date="2015-09" db="EMBL/GenBank/DDBJ databases">
        <title>Draft genome of the scarab beetle Oryctes borbonicus.</title>
        <authorList>
            <person name="Meyer J.M."/>
            <person name="Markov G.V."/>
            <person name="Baskaran P."/>
            <person name="Herrmann M."/>
            <person name="Sommer R.J."/>
            <person name="Roedelsperger C."/>
        </authorList>
    </citation>
    <scope>NUCLEOTIDE SEQUENCE [LARGE SCALE GENOMIC DNA]</scope>
    <source>
        <strain evidence="1">OB123</strain>
        <tissue evidence="1">Whole animal</tissue>
    </source>
</reference>
<gene>
    <name evidence="1" type="ORF">AMK59_1287</name>
</gene>
<dbReference type="AlphaFoldDB" id="A0A0T6BAJ8"/>
<evidence type="ECO:0000313" key="1">
    <source>
        <dbReference type="EMBL" id="KRT84354.1"/>
    </source>
</evidence>